<evidence type="ECO:0000256" key="1">
    <source>
        <dbReference type="ARBA" id="ARBA00007118"/>
    </source>
</evidence>
<dbReference type="EMBL" id="WOAA01000004">
    <property type="protein sequence ID" value="MUG65872.1"/>
    <property type="molecule type" value="Genomic_DNA"/>
</dbReference>
<keyword evidence="2" id="KW-0560">Oxidoreductase</keyword>
<dbReference type="PANTHER" id="PTHR43673">
    <property type="entry name" value="NAD(P)H NITROREDUCTASE YDGI-RELATED"/>
    <property type="match status" value="1"/>
</dbReference>
<accession>A0ABW9SYX9</accession>
<dbReference type="PANTHER" id="PTHR43673:SF10">
    <property type="entry name" value="NADH DEHYDROGENASE_NAD(P)H NITROREDUCTASE XCC3605-RELATED"/>
    <property type="match status" value="1"/>
</dbReference>
<proteinExistence type="inferred from homology"/>
<comment type="caution">
    <text evidence="3">The sequence shown here is derived from an EMBL/GenBank/DDBJ whole genome shotgun (WGS) entry which is preliminary data.</text>
</comment>
<name>A0ABW9SYX9_9BACL</name>
<dbReference type="Gene3D" id="3.40.109.10">
    <property type="entry name" value="NADH Oxidase"/>
    <property type="match status" value="1"/>
</dbReference>
<dbReference type="InterPro" id="IPR000415">
    <property type="entry name" value="Nitroreductase-like"/>
</dbReference>
<evidence type="ECO:0008006" key="5">
    <source>
        <dbReference type="Google" id="ProtNLM"/>
    </source>
</evidence>
<evidence type="ECO:0000313" key="3">
    <source>
        <dbReference type="EMBL" id="MUG65872.1"/>
    </source>
</evidence>
<gene>
    <name evidence="3" type="ORF">GNP94_07600</name>
</gene>
<evidence type="ECO:0000313" key="4">
    <source>
        <dbReference type="Proteomes" id="UP000435177"/>
    </source>
</evidence>
<dbReference type="Proteomes" id="UP000435177">
    <property type="component" value="Unassembled WGS sequence"/>
</dbReference>
<comment type="similarity">
    <text evidence="1">Belongs to the nitroreductase family.</text>
</comment>
<reference evidence="3 4" key="1">
    <citation type="submission" date="2019-11" db="EMBL/GenBank/DDBJ databases">
        <title>Draft genome sequences of five Paenibacillus species of dairy origin.</title>
        <authorList>
            <person name="Olajide A.M."/>
            <person name="Chen S."/>
            <person name="Lapointe G."/>
        </authorList>
    </citation>
    <scope>NUCLEOTIDE SEQUENCE [LARGE SCALE GENOMIC DNA]</scope>
    <source>
        <strain evidence="3 4">3CS1</strain>
    </source>
</reference>
<dbReference type="SUPFAM" id="SSF55469">
    <property type="entry name" value="FMN-dependent nitroreductase-like"/>
    <property type="match status" value="1"/>
</dbReference>
<keyword evidence="4" id="KW-1185">Reference proteome</keyword>
<organism evidence="3 4">
    <name type="scientific">Paenibacillus campinasensis</name>
    <dbReference type="NCBI Taxonomy" id="66347"/>
    <lineage>
        <taxon>Bacteria</taxon>
        <taxon>Bacillati</taxon>
        <taxon>Bacillota</taxon>
        <taxon>Bacilli</taxon>
        <taxon>Bacillales</taxon>
        <taxon>Paenibacillaceae</taxon>
        <taxon>Paenibacillus</taxon>
    </lineage>
</organism>
<dbReference type="RefSeq" id="WP_141235845.1">
    <property type="nucleotide sequence ID" value="NZ_NPBY01000012.1"/>
</dbReference>
<sequence length="98" mass="10902">MTRYLIIDDPKLRAAFLPGAYHQQQVVEASALIVMLAKEAGVDTITMSGFDSGKLKEVLNISDRYLDVMLIAIGKGIKDGHPTVRHPVERIMHRNAIM</sequence>
<evidence type="ECO:0000256" key="2">
    <source>
        <dbReference type="ARBA" id="ARBA00023002"/>
    </source>
</evidence>
<protein>
    <recommendedName>
        <fullName evidence="5">Nitroreductase domain-containing protein</fullName>
    </recommendedName>
</protein>